<feature type="region of interest" description="Disordered" evidence="8">
    <location>
        <begin position="648"/>
        <end position="689"/>
    </location>
</feature>
<feature type="domain" description="Man1/Src1-like C-terminal" evidence="10">
    <location>
        <begin position="314"/>
        <end position="640"/>
    </location>
</feature>
<dbReference type="PANTHER" id="PTHR47808">
    <property type="entry name" value="INNER NUCLEAR MEMBRANE PROTEIN HEH2-RELATED"/>
    <property type="match status" value="1"/>
</dbReference>
<evidence type="ECO:0000313" key="13">
    <source>
        <dbReference type="Proteomes" id="UP000700596"/>
    </source>
</evidence>
<dbReference type="PANTHER" id="PTHR47808:SF2">
    <property type="entry name" value="LEM DOMAIN-CONTAINING PROTEIN 2"/>
    <property type="match status" value="1"/>
</dbReference>
<feature type="transmembrane region" description="Helical" evidence="9">
    <location>
        <begin position="523"/>
        <end position="543"/>
    </location>
</feature>
<evidence type="ECO:0000313" key="12">
    <source>
        <dbReference type="EMBL" id="KAH7119065.1"/>
    </source>
</evidence>
<dbReference type="InterPro" id="IPR044780">
    <property type="entry name" value="Heh2/Src1"/>
</dbReference>
<evidence type="ECO:0000259" key="11">
    <source>
        <dbReference type="Pfam" id="PF12949"/>
    </source>
</evidence>
<dbReference type="GO" id="GO:0005637">
    <property type="term" value="C:nuclear inner membrane"/>
    <property type="evidence" value="ECO:0007669"/>
    <property type="project" value="UniProtKB-SubCell"/>
</dbReference>
<dbReference type="Proteomes" id="UP000700596">
    <property type="component" value="Unassembled WGS sequence"/>
</dbReference>
<evidence type="ECO:0000256" key="2">
    <source>
        <dbReference type="ARBA" id="ARBA00022553"/>
    </source>
</evidence>
<feature type="compositionally biased region" description="Polar residues" evidence="8">
    <location>
        <begin position="181"/>
        <end position="193"/>
    </location>
</feature>
<dbReference type="GO" id="GO:0005783">
    <property type="term" value="C:endoplasmic reticulum"/>
    <property type="evidence" value="ECO:0007669"/>
    <property type="project" value="TreeGrafter"/>
</dbReference>
<feature type="compositionally biased region" description="Basic and acidic residues" evidence="8">
    <location>
        <begin position="207"/>
        <end position="221"/>
    </location>
</feature>
<evidence type="ECO:0000256" key="7">
    <source>
        <dbReference type="SAM" id="Coils"/>
    </source>
</evidence>
<dbReference type="InterPro" id="IPR018996">
    <property type="entry name" value="Man1/Src1-like_C"/>
</dbReference>
<evidence type="ECO:0000256" key="1">
    <source>
        <dbReference type="ARBA" id="ARBA00004540"/>
    </source>
</evidence>
<comment type="subcellular location">
    <subcellularLocation>
        <location evidence="1">Nucleus inner membrane</location>
    </subcellularLocation>
</comment>
<feature type="region of interest" description="Disordered" evidence="8">
    <location>
        <begin position="58"/>
        <end position="228"/>
    </location>
</feature>
<sequence length="689" mass="77056">MADARGEYWYFDEDVDPAKITVPELRSILLKHGVQYPSSAKKTVLVGLFHDHVLPQAGKLQRAQARTKRSTKGIEDVPSSQASTTTDETEEDTLLAPPTTTRRTSRRTTRATTEEEPERHGPRGKTPSRTVPTKHARGSDGEPEEQPALRRNRKSATPAVRHASRSRERTSRNPQHDDESPFTQENPFQSGSSPLGPESRDRRRKTLGFEHKEKRKSDANRRKTFQSNVEQLDDGIVVPSRRTFNVPIKREKHSEEAWAEQSGGDTGEEFTAEEQLELVRERARTGQVDILPPRRRKESSKAAGTVKAMSLTTLFTAAVALSGVWRQEKYSVGFCGIGSASTSLAGLDIPEWAGSILPKCEPCPPHATCYTNLEVVCDKDFVKREHPLALGGLIPLPATCEPDSEKTRRVTLVADRAVHVLRERKAQFECGESDKEGKAVENAEVKVSELKQELSSMKRKGMSQEEFDNLFTDAIGEVMRREEVVENTDGPTDDHGLTSNSLAELPLGCSIKRSVRQTMERHLWQLALALLTVILGFYGQYSITSNRAMEVRAKQLASNVFDRLADHSAYNHQDPGSYPELGISMTQLRDDILRNEFSASTRQKLWEKVQKKVEHNSNIRAAVRETQSGDVARMWEWVGPVQLIEDARSNSKRQSGRYSFGPAIGSSPPDSTPRDSSAVKAWDEGRPIY</sequence>
<keyword evidence="4 9" id="KW-1133">Transmembrane helix</keyword>
<evidence type="ECO:0000256" key="9">
    <source>
        <dbReference type="SAM" id="Phobius"/>
    </source>
</evidence>
<dbReference type="Pfam" id="PF12949">
    <property type="entry name" value="HeH"/>
    <property type="match status" value="1"/>
</dbReference>
<dbReference type="InterPro" id="IPR041885">
    <property type="entry name" value="MAN1_winged_helix_dom"/>
</dbReference>
<dbReference type="GO" id="GO:0071763">
    <property type="term" value="P:nuclear membrane organization"/>
    <property type="evidence" value="ECO:0007669"/>
    <property type="project" value="TreeGrafter"/>
</dbReference>
<dbReference type="Gene3D" id="1.10.10.1180">
    <property type="entry name" value="MAN1, winged-helix domain"/>
    <property type="match status" value="1"/>
</dbReference>
<name>A0A9P9DGL8_9PLEO</name>
<protein>
    <submittedName>
        <fullName evidence="12">Sister chromatid separation protein-like protein</fullName>
    </submittedName>
</protein>
<evidence type="ECO:0000256" key="4">
    <source>
        <dbReference type="ARBA" id="ARBA00022989"/>
    </source>
</evidence>
<dbReference type="InterPro" id="IPR011015">
    <property type="entry name" value="LEM/LEM-like_dom_sf"/>
</dbReference>
<evidence type="ECO:0000259" key="10">
    <source>
        <dbReference type="Pfam" id="PF09402"/>
    </source>
</evidence>
<keyword evidence="7" id="KW-0175">Coiled coil</keyword>
<dbReference type="EMBL" id="JAGMWT010000012">
    <property type="protein sequence ID" value="KAH7119065.1"/>
    <property type="molecule type" value="Genomic_DNA"/>
</dbReference>
<comment type="caution">
    <text evidence="12">The sequence shown here is derived from an EMBL/GenBank/DDBJ whole genome shotgun (WGS) entry which is preliminary data.</text>
</comment>
<dbReference type="InterPro" id="IPR025856">
    <property type="entry name" value="HeH/LEM_domain"/>
</dbReference>
<gene>
    <name evidence="12" type="ORF">B0J11DRAFT_535955</name>
</gene>
<reference evidence="12" key="1">
    <citation type="journal article" date="2021" name="Nat. Commun.">
        <title>Genetic determinants of endophytism in the Arabidopsis root mycobiome.</title>
        <authorList>
            <person name="Mesny F."/>
            <person name="Miyauchi S."/>
            <person name="Thiergart T."/>
            <person name="Pickel B."/>
            <person name="Atanasova L."/>
            <person name="Karlsson M."/>
            <person name="Huettel B."/>
            <person name="Barry K.W."/>
            <person name="Haridas S."/>
            <person name="Chen C."/>
            <person name="Bauer D."/>
            <person name="Andreopoulos W."/>
            <person name="Pangilinan J."/>
            <person name="LaButti K."/>
            <person name="Riley R."/>
            <person name="Lipzen A."/>
            <person name="Clum A."/>
            <person name="Drula E."/>
            <person name="Henrissat B."/>
            <person name="Kohler A."/>
            <person name="Grigoriev I.V."/>
            <person name="Martin F.M."/>
            <person name="Hacquard S."/>
        </authorList>
    </citation>
    <scope>NUCLEOTIDE SEQUENCE</scope>
    <source>
        <strain evidence="12">MPI-CAGE-CH-0243</strain>
    </source>
</reference>
<evidence type="ECO:0000256" key="5">
    <source>
        <dbReference type="ARBA" id="ARBA00023136"/>
    </source>
</evidence>
<feature type="compositionally biased region" description="Basic and acidic residues" evidence="8">
    <location>
        <begin position="165"/>
        <end position="179"/>
    </location>
</feature>
<proteinExistence type="predicted"/>
<keyword evidence="3 9" id="KW-0812">Transmembrane</keyword>
<organism evidence="12 13">
    <name type="scientific">Dendryphion nanum</name>
    <dbReference type="NCBI Taxonomy" id="256645"/>
    <lineage>
        <taxon>Eukaryota</taxon>
        <taxon>Fungi</taxon>
        <taxon>Dikarya</taxon>
        <taxon>Ascomycota</taxon>
        <taxon>Pezizomycotina</taxon>
        <taxon>Dothideomycetes</taxon>
        <taxon>Pleosporomycetidae</taxon>
        <taxon>Pleosporales</taxon>
        <taxon>Torulaceae</taxon>
        <taxon>Dendryphion</taxon>
    </lineage>
</organism>
<keyword evidence="6" id="KW-0539">Nucleus</keyword>
<feature type="domain" description="HeH/LEM" evidence="11">
    <location>
        <begin position="17"/>
        <end position="50"/>
    </location>
</feature>
<feature type="coiled-coil region" evidence="7">
    <location>
        <begin position="433"/>
        <end position="460"/>
    </location>
</feature>
<keyword evidence="5 9" id="KW-0472">Membrane</keyword>
<dbReference type="Gene3D" id="1.10.720.40">
    <property type="match status" value="1"/>
</dbReference>
<dbReference type="OrthoDB" id="2503928at2759"/>
<dbReference type="Pfam" id="PF09402">
    <property type="entry name" value="MSC"/>
    <property type="match status" value="1"/>
</dbReference>
<accession>A0A9P9DGL8</accession>
<dbReference type="GO" id="GO:0034399">
    <property type="term" value="C:nuclear periphery"/>
    <property type="evidence" value="ECO:0007669"/>
    <property type="project" value="TreeGrafter"/>
</dbReference>
<evidence type="ECO:0000256" key="3">
    <source>
        <dbReference type="ARBA" id="ARBA00022692"/>
    </source>
</evidence>
<dbReference type="CDD" id="cd12935">
    <property type="entry name" value="LEM_like"/>
    <property type="match status" value="1"/>
</dbReference>
<keyword evidence="13" id="KW-1185">Reference proteome</keyword>
<evidence type="ECO:0000256" key="8">
    <source>
        <dbReference type="SAM" id="MobiDB-lite"/>
    </source>
</evidence>
<keyword evidence="2" id="KW-0597">Phosphoprotein</keyword>
<dbReference type="GO" id="GO:0003682">
    <property type="term" value="F:chromatin binding"/>
    <property type="evidence" value="ECO:0007669"/>
    <property type="project" value="InterPro"/>
</dbReference>
<dbReference type="AlphaFoldDB" id="A0A9P9DGL8"/>
<evidence type="ECO:0000256" key="6">
    <source>
        <dbReference type="ARBA" id="ARBA00023242"/>
    </source>
</evidence>